<proteinExistence type="inferred from homology"/>
<reference evidence="3 4" key="1">
    <citation type="submission" date="2019-03" db="EMBL/GenBank/DDBJ databases">
        <title>Metabolic potential of uncultured bacteria and archaea associated with petroleum seepage in deep-sea sediments.</title>
        <authorList>
            <person name="Dong X."/>
            <person name="Hubert C."/>
        </authorList>
    </citation>
    <scope>NUCLEOTIDE SEQUENCE [LARGE SCALE GENOMIC DNA]</scope>
    <source>
        <strain evidence="3">E44_bin7</strain>
    </source>
</reference>
<comment type="caution">
    <text evidence="3">The sequence shown here is derived from an EMBL/GenBank/DDBJ whole genome shotgun (WGS) entry which is preliminary data.</text>
</comment>
<accession>A0A523RWN5</accession>
<dbReference type="NCBIfam" id="TIGR01420">
    <property type="entry name" value="pilT_fam"/>
    <property type="match status" value="1"/>
</dbReference>
<evidence type="ECO:0000313" key="3">
    <source>
        <dbReference type="EMBL" id="TET10166.1"/>
    </source>
</evidence>
<dbReference type="InterPro" id="IPR003593">
    <property type="entry name" value="AAA+_ATPase"/>
</dbReference>
<sequence length="359" mass="39621">MTIYSMLRRMKEKGASDLHIVAGASPTLRVDGVLVPMEEEKLTDEESKSLLYSLMDDEKVREFEQNKELDFSWGAPEPGSSPEISDTGRFRVNAHFQQGSVAASIRMIPDRIPSLAELNLPPILGKLALREKGLILATGPTGCGKTTTLAAMVQIINEQRAVHIIVIEDPIEYIHCHKRGIVEQREVGKDTLSFASSLRYCLRQDPDVISIGEMRDLETIATAVTAAETGHLVLATLHTPDAPLAIDRIIDVFPPHQQYQIRMQLSTTLQAVIAQILLPRKDGAGRVPAVELLIANPAVSNLIRSKKTHQLYTVMQTGSELGMRTMNQGLKELVEKGLVSFQAALSRATDPDSFRKSLR</sequence>
<dbReference type="AlphaFoldDB" id="A0A523RWN5"/>
<dbReference type="InterPro" id="IPR027417">
    <property type="entry name" value="P-loop_NTPase"/>
</dbReference>
<evidence type="ECO:0000313" key="4">
    <source>
        <dbReference type="Proteomes" id="UP000316360"/>
    </source>
</evidence>
<comment type="similarity">
    <text evidence="1">Belongs to the GSP E family.</text>
</comment>
<dbReference type="Pfam" id="PF00437">
    <property type="entry name" value="T2SSE"/>
    <property type="match status" value="1"/>
</dbReference>
<dbReference type="PANTHER" id="PTHR30486">
    <property type="entry name" value="TWITCHING MOTILITY PROTEIN PILT"/>
    <property type="match status" value="1"/>
</dbReference>
<evidence type="ECO:0000256" key="1">
    <source>
        <dbReference type="ARBA" id="ARBA00006611"/>
    </source>
</evidence>
<dbReference type="InterPro" id="IPR001482">
    <property type="entry name" value="T2SS/T4SS_dom"/>
</dbReference>
<dbReference type="SUPFAM" id="SSF52540">
    <property type="entry name" value="P-loop containing nucleoside triphosphate hydrolases"/>
    <property type="match status" value="1"/>
</dbReference>
<feature type="domain" description="AAA+ ATPase" evidence="2">
    <location>
        <begin position="131"/>
        <end position="256"/>
    </location>
</feature>
<gene>
    <name evidence="3" type="ORF">E3J84_04335</name>
</gene>
<dbReference type="GO" id="GO:0005524">
    <property type="term" value="F:ATP binding"/>
    <property type="evidence" value="ECO:0007669"/>
    <property type="project" value="InterPro"/>
</dbReference>
<dbReference type="Gene3D" id="3.30.450.90">
    <property type="match status" value="1"/>
</dbReference>
<dbReference type="Proteomes" id="UP000316360">
    <property type="component" value="Unassembled WGS sequence"/>
</dbReference>
<dbReference type="InterPro" id="IPR006321">
    <property type="entry name" value="PilT/PilU"/>
</dbReference>
<protein>
    <submittedName>
        <fullName evidence="3">Type IV pilus twitching motility protein PilT</fullName>
    </submittedName>
</protein>
<dbReference type="Gene3D" id="3.40.50.300">
    <property type="entry name" value="P-loop containing nucleotide triphosphate hydrolases"/>
    <property type="match status" value="1"/>
</dbReference>
<dbReference type="CDD" id="cd01131">
    <property type="entry name" value="PilT"/>
    <property type="match status" value="1"/>
</dbReference>
<name>A0A523RWN5_UNCAE</name>
<evidence type="ECO:0000259" key="2">
    <source>
        <dbReference type="SMART" id="SM00382"/>
    </source>
</evidence>
<dbReference type="InterPro" id="IPR050921">
    <property type="entry name" value="T4SS_GSP_E_ATPase"/>
</dbReference>
<dbReference type="SMART" id="SM00382">
    <property type="entry name" value="AAA"/>
    <property type="match status" value="1"/>
</dbReference>
<organism evidence="3 4">
    <name type="scientific">Aerophobetes bacterium</name>
    <dbReference type="NCBI Taxonomy" id="2030807"/>
    <lineage>
        <taxon>Bacteria</taxon>
        <taxon>Candidatus Aerophobota</taxon>
    </lineage>
</organism>
<dbReference type="GO" id="GO:0016887">
    <property type="term" value="F:ATP hydrolysis activity"/>
    <property type="evidence" value="ECO:0007669"/>
    <property type="project" value="InterPro"/>
</dbReference>
<dbReference type="EMBL" id="SOKJ01000242">
    <property type="protein sequence ID" value="TET10166.1"/>
    <property type="molecule type" value="Genomic_DNA"/>
</dbReference>